<keyword evidence="3" id="KW-1185">Reference proteome</keyword>
<reference evidence="2 3" key="1">
    <citation type="submission" date="2020-08" db="EMBL/GenBank/DDBJ databases">
        <title>Genomic Encyclopedia of Type Strains, Phase IV (KMG-IV): sequencing the most valuable type-strain genomes for metagenomic binning, comparative biology and taxonomic classification.</title>
        <authorList>
            <person name="Goeker M."/>
        </authorList>
    </citation>
    <scope>NUCLEOTIDE SEQUENCE [LARGE SCALE GENOMIC DNA]</scope>
    <source>
        <strain evidence="2 3">DSM 27026</strain>
    </source>
</reference>
<evidence type="ECO:0000313" key="3">
    <source>
        <dbReference type="Proteomes" id="UP000553706"/>
    </source>
</evidence>
<accession>A0A840VEU2</accession>
<protein>
    <submittedName>
        <fullName evidence="2">Protein required for attachment to host cells</fullName>
    </submittedName>
</protein>
<dbReference type="EMBL" id="JACHFJ010000013">
    <property type="protein sequence ID" value="MBB5374206.1"/>
    <property type="molecule type" value="Genomic_DNA"/>
</dbReference>
<sequence length="156" mass="17279">MSTQKRFLVAIADGEHARIVRGDAHNVLHTERWIESTAAHKQSSDLRSDHPGASFHSDATVHHGIAPRHDPQELEAEKFAKHVAHELNVMEGEAAFDVLIVAAPAHTLNVIRRELNTETHAKLGGTLNKDLTKTPDSALWSHLQDFLPPPTPPRQL</sequence>
<gene>
    <name evidence="2" type="ORF">HNP71_002477</name>
</gene>
<name>A0A840VEU2_9PROT</name>
<dbReference type="Proteomes" id="UP000553706">
    <property type="component" value="Unassembled WGS sequence"/>
</dbReference>
<evidence type="ECO:0000256" key="1">
    <source>
        <dbReference type="SAM" id="MobiDB-lite"/>
    </source>
</evidence>
<dbReference type="AlphaFoldDB" id="A0A840VEU2"/>
<organism evidence="2 3">
    <name type="scientific">Acidocella aromatica</name>
    <dbReference type="NCBI Taxonomy" id="1303579"/>
    <lineage>
        <taxon>Bacteria</taxon>
        <taxon>Pseudomonadati</taxon>
        <taxon>Pseudomonadota</taxon>
        <taxon>Alphaproteobacteria</taxon>
        <taxon>Acetobacterales</taxon>
        <taxon>Acidocellaceae</taxon>
        <taxon>Acidocella</taxon>
    </lineage>
</organism>
<feature type="region of interest" description="Disordered" evidence="1">
    <location>
        <begin position="39"/>
        <end position="58"/>
    </location>
</feature>
<comment type="caution">
    <text evidence="2">The sequence shown here is derived from an EMBL/GenBank/DDBJ whole genome shotgun (WGS) entry which is preliminary data.</text>
</comment>
<dbReference type="RefSeq" id="WP_183267219.1">
    <property type="nucleotide sequence ID" value="NZ_JACHFJ010000013.1"/>
</dbReference>
<evidence type="ECO:0000313" key="2">
    <source>
        <dbReference type="EMBL" id="MBB5374206.1"/>
    </source>
</evidence>
<dbReference type="InterPro" id="IPR019291">
    <property type="entry name" value="Host_attachment_protein"/>
</dbReference>
<dbReference type="Pfam" id="PF10116">
    <property type="entry name" value="Host_attach"/>
    <property type="match status" value="1"/>
</dbReference>
<proteinExistence type="predicted"/>